<sequence length="320" mass="33937">MVPRLLRSRCDPAPLPTPPESRGLPPATPHSPPPLAGGAPATCLRRPAQRLCAARSRVARQRGTSGAFTGVCGALSLRRAARSSVAGDLPLLGLDRRPARPRAQRRERAGQGTQLLVAARHRGSDAQGERRARCRHHASCATRRAHGRRASRGGAAGQQGSAGQQVARAAGSAGSARGTGRHPHGWGWILLPVPGTGSQDGGHVSGTPAPLIGVQQWCPSGTPGNCPRGTRKEDQVSDQRGCRPVTVPRAVPRGHVGPFSLEFGGHLILSPSVPLRLSKIVKSLTSRSWTWPRRVPWRASFRDRRSAPRDRPQRAGSAPA</sequence>
<accession>A0A1G7YL41</accession>
<proteinExistence type="predicted"/>
<feature type="compositionally biased region" description="Basic and acidic residues" evidence="1">
    <location>
        <begin position="300"/>
        <end position="313"/>
    </location>
</feature>
<feature type="compositionally biased region" description="Pro residues" evidence="1">
    <location>
        <begin position="26"/>
        <end position="35"/>
    </location>
</feature>
<protein>
    <submittedName>
        <fullName evidence="2">Uncharacterized protein</fullName>
    </submittedName>
</protein>
<reference evidence="2 3" key="1">
    <citation type="submission" date="2016-10" db="EMBL/GenBank/DDBJ databases">
        <authorList>
            <person name="de Groot N.N."/>
        </authorList>
    </citation>
    <scope>NUCLEOTIDE SEQUENCE [LARGE SCALE GENOMIC DNA]</scope>
    <source>
        <strain evidence="2 3">CGMCC 4.3143</strain>
    </source>
</reference>
<dbReference type="Proteomes" id="UP000198967">
    <property type="component" value="Unassembled WGS sequence"/>
</dbReference>
<feature type="compositionally biased region" description="Basic and acidic residues" evidence="1">
    <location>
        <begin position="94"/>
        <end position="109"/>
    </location>
</feature>
<evidence type="ECO:0000313" key="3">
    <source>
        <dbReference type="Proteomes" id="UP000198967"/>
    </source>
</evidence>
<evidence type="ECO:0000256" key="1">
    <source>
        <dbReference type="SAM" id="MobiDB-lite"/>
    </source>
</evidence>
<feature type="region of interest" description="Disordered" evidence="1">
    <location>
        <begin position="1"/>
        <end position="42"/>
    </location>
</feature>
<feature type="region of interest" description="Disordered" evidence="1">
    <location>
        <begin position="120"/>
        <end position="183"/>
    </location>
</feature>
<dbReference type="EMBL" id="FNBE01000017">
    <property type="protein sequence ID" value="SDG97097.1"/>
    <property type="molecule type" value="Genomic_DNA"/>
</dbReference>
<name>A0A1G7YL41_PSEOR</name>
<feature type="region of interest" description="Disordered" evidence="1">
    <location>
        <begin position="299"/>
        <end position="320"/>
    </location>
</feature>
<feature type="compositionally biased region" description="Basic and acidic residues" evidence="1">
    <location>
        <begin position="122"/>
        <end position="131"/>
    </location>
</feature>
<dbReference type="AlphaFoldDB" id="A0A1G7YL41"/>
<gene>
    <name evidence="2" type="ORF">SAMN05216377_11786</name>
</gene>
<evidence type="ECO:0000313" key="2">
    <source>
        <dbReference type="EMBL" id="SDG97097.1"/>
    </source>
</evidence>
<feature type="region of interest" description="Disordered" evidence="1">
    <location>
        <begin position="91"/>
        <end position="110"/>
    </location>
</feature>
<feature type="compositionally biased region" description="Low complexity" evidence="1">
    <location>
        <begin position="158"/>
        <end position="178"/>
    </location>
</feature>
<organism evidence="2 3">
    <name type="scientific">Pseudonocardia oroxyli</name>
    <dbReference type="NCBI Taxonomy" id="366584"/>
    <lineage>
        <taxon>Bacteria</taxon>
        <taxon>Bacillati</taxon>
        <taxon>Actinomycetota</taxon>
        <taxon>Actinomycetes</taxon>
        <taxon>Pseudonocardiales</taxon>
        <taxon>Pseudonocardiaceae</taxon>
        <taxon>Pseudonocardia</taxon>
    </lineage>
</organism>
<keyword evidence="3" id="KW-1185">Reference proteome</keyword>
<feature type="compositionally biased region" description="Basic residues" evidence="1">
    <location>
        <begin position="132"/>
        <end position="151"/>
    </location>
</feature>